<comment type="similarity">
    <text evidence="1">Belongs to the DNA polymerase type-A family.</text>
</comment>
<dbReference type="Gene3D" id="1.20.1060.10">
    <property type="entry name" value="Taq DNA Polymerase, Chain T, domain 4"/>
    <property type="match status" value="1"/>
</dbReference>
<dbReference type="Pfam" id="PF00476">
    <property type="entry name" value="DNA_pol_A"/>
    <property type="match status" value="1"/>
</dbReference>
<dbReference type="InterPro" id="IPR012337">
    <property type="entry name" value="RNaseH-like_sf"/>
</dbReference>
<dbReference type="SMART" id="SM00482">
    <property type="entry name" value="POLAc"/>
    <property type="match status" value="1"/>
</dbReference>
<evidence type="ECO:0000256" key="1">
    <source>
        <dbReference type="ARBA" id="ARBA00007705"/>
    </source>
</evidence>
<dbReference type="Gene3D" id="3.30.70.370">
    <property type="match status" value="1"/>
</dbReference>
<keyword evidence="9" id="KW-0238">DNA-binding</keyword>
<comment type="catalytic activity">
    <reaction evidence="10">
        <text>DNA(n) + a 2'-deoxyribonucleoside 5'-triphosphate = DNA(n+1) + diphosphate</text>
        <dbReference type="Rhea" id="RHEA:22508"/>
        <dbReference type="Rhea" id="RHEA-COMP:17339"/>
        <dbReference type="Rhea" id="RHEA-COMP:17340"/>
        <dbReference type="ChEBI" id="CHEBI:33019"/>
        <dbReference type="ChEBI" id="CHEBI:61560"/>
        <dbReference type="ChEBI" id="CHEBI:173112"/>
        <dbReference type="EC" id="2.7.7.7"/>
    </reaction>
</comment>
<evidence type="ECO:0000256" key="4">
    <source>
        <dbReference type="ARBA" id="ARBA00022679"/>
    </source>
</evidence>
<dbReference type="Gene3D" id="1.10.150.20">
    <property type="entry name" value="5' to 3' exonuclease, C-terminal subdomain"/>
    <property type="match status" value="1"/>
</dbReference>
<organism evidence="12 13">
    <name type="scientific">Streptomyces phage BRock</name>
    <dbReference type="NCBI Taxonomy" id="1913591"/>
    <lineage>
        <taxon>Viruses</taxon>
        <taxon>Duplodnaviria</taxon>
        <taxon>Heunggongvirae</taxon>
        <taxon>Uroviricota</taxon>
        <taxon>Caudoviricetes</taxon>
        <taxon>Borockvirus</taxon>
        <taxon>Borockvirus brock</taxon>
    </lineage>
</organism>
<dbReference type="SUPFAM" id="SSF53098">
    <property type="entry name" value="Ribonuclease H-like"/>
    <property type="match status" value="1"/>
</dbReference>
<dbReference type="InterPro" id="IPR019760">
    <property type="entry name" value="DNA-dir_DNA_pol_A_CS"/>
</dbReference>
<evidence type="ECO:0000256" key="8">
    <source>
        <dbReference type="ARBA" id="ARBA00023109"/>
    </source>
</evidence>
<name>A0A1J0GVZ7_9CAUD</name>
<evidence type="ECO:0000256" key="5">
    <source>
        <dbReference type="ARBA" id="ARBA00022695"/>
    </source>
</evidence>
<dbReference type="InterPro" id="IPR001098">
    <property type="entry name" value="DNA-dir_DNA_pol_A_palm_dom"/>
</dbReference>
<evidence type="ECO:0000256" key="3">
    <source>
        <dbReference type="ARBA" id="ARBA00015749"/>
    </source>
</evidence>
<evidence type="ECO:0000313" key="12">
    <source>
        <dbReference type="EMBL" id="APC46347.2"/>
    </source>
</evidence>
<keyword evidence="7" id="KW-0239">DNA-directed DNA polymerase</keyword>
<keyword evidence="6" id="KW-0235">DNA replication</keyword>
<reference evidence="12 13" key="1">
    <citation type="submission" date="2016-09" db="EMBL/GenBank/DDBJ databases">
        <title>Complete Genome Sequence of Streptomyces 5a phage BRock.</title>
        <authorList>
            <person name="Crossman A."/>
            <person name="Baron S."/>
            <person name="Jamdagni P."/>
            <person name="Khatri P."/>
            <person name="Sharma D."/>
            <person name="Pandey M."/>
            <person name="Goyal S."/>
            <person name="Kumar S."/>
            <person name="Phogat A."/>
            <person name="Chawla G."/>
            <person name="Pasricha M."/>
            <person name="Gupta K."/>
            <person name="Bazzad D."/>
            <person name="Aggarwal V."/>
            <person name="Poughat A."/>
            <person name="Singh K."/>
            <person name="Rana P."/>
            <person name="Gautam R."/>
            <person name="Sharma V."/>
            <person name="Tyagi D."/>
            <person name="Shahi A."/>
            <person name="Jangra N."/>
            <person name="Malik M."/>
            <person name="Sidhu P.K."/>
            <person name="Malik S."/>
            <person name="Ghalyan Y."/>
            <person name="Sharma S.S."/>
            <person name="Malik A."/>
            <person name="Chuttani R."/>
            <person name="Bamal N."/>
            <person name="Bhadula D."/>
            <person name="Batra A."/>
            <person name="Temple L."/>
            <person name="Nehra K."/>
        </authorList>
    </citation>
    <scope>NUCLEOTIDE SEQUENCE [LARGE SCALE GENOMIC DNA]</scope>
</reference>
<proteinExistence type="inferred from homology"/>
<evidence type="ECO:0000259" key="11">
    <source>
        <dbReference type="SMART" id="SM00482"/>
    </source>
</evidence>
<dbReference type="KEGG" id="vg:55601499"/>
<evidence type="ECO:0000313" key="13">
    <source>
        <dbReference type="Proteomes" id="UP000224898"/>
    </source>
</evidence>
<keyword evidence="4" id="KW-0808">Transferase</keyword>
<dbReference type="InterPro" id="IPR002298">
    <property type="entry name" value="DNA_polymerase_A"/>
</dbReference>
<dbReference type="PANTHER" id="PTHR10133:SF27">
    <property type="entry name" value="DNA POLYMERASE NU"/>
    <property type="match status" value="1"/>
</dbReference>
<keyword evidence="8" id="KW-1194">Viral DNA replication</keyword>
<dbReference type="GO" id="GO:0006261">
    <property type="term" value="P:DNA-templated DNA replication"/>
    <property type="evidence" value="ECO:0007669"/>
    <property type="project" value="InterPro"/>
</dbReference>
<dbReference type="Proteomes" id="UP000224898">
    <property type="component" value="Segment"/>
</dbReference>
<accession>A0A1J0GVZ7</accession>
<dbReference type="GO" id="GO:0003887">
    <property type="term" value="F:DNA-directed DNA polymerase activity"/>
    <property type="evidence" value="ECO:0007669"/>
    <property type="project" value="UniProtKB-KW"/>
</dbReference>
<dbReference type="InterPro" id="IPR036397">
    <property type="entry name" value="RNaseH_sf"/>
</dbReference>
<evidence type="ECO:0000256" key="9">
    <source>
        <dbReference type="ARBA" id="ARBA00023125"/>
    </source>
</evidence>
<keyword evidence="5" id="KW-0548">Nucleotidyltransferase</keyword>
<dbReference type="SUPFAM" id="SSF56672">
    <property type="entry name" value="DNA/RNA polymerases"/>
    <property type="match status" value="1"/>
</dbReference>
<dbReference type="GO" id="GO:0003677">
    <property type="term" value="F:DNA binding"/>
    <property type="evidence" value="ECO:0007669"/>
    <property type="project" value="UniProtKB-KW"/>
</dbReference>
<keyword evidence="13" id="KW-1185">Reference proteome</keyword>
<dbReference type="GeneID" id="55601499"/>
<dbReference type="RefSeq" id="YP_009831810.1">
    <property type="nucleotide sequence ID" value="NC_048650.1"/>
</dbReference>
<evidence type="ECO:0000256" key="2">
    <source>
        <dbReference type="ARBA" id="ARBA00012417"/>
    </source>
</evidence>
<feature type="domain" description="DNA-directed DNA polymerase family A palm" evidence="11">
    <location>
        <begin position="423"/>
        <end position="649"/>
    </location>
</feature>
<dbReference type="PRINTS" id="PR00868">
    <property type="entry name" value="DNAPOLI"/>
</dbReference>
<dbReference type="Pfam" id="PF01612">
    <property type="entry name" value="DNA_pol_A_exo1"/>
    <property type="match status" value="1"/>
</dbReference>
<protein>
    <recommendedName>
        <fullName evidence="3">DNA polymerase</fullName>
        <ecNumber evidence="2">2.7.7.7</ecNumber>
    </recommendedName>
</protein>
<dbReference type="InterPro" id="IPR043502">
    <property type="entry name" value="DNA/RNA_pol_sf"/>
</dbReference>
<evidence type="ECO:0000256" key="6">
    <source>
        <dbReference type="ARBA" id="ARBA00022705"/>
    </source>
</evidence>
<dbReference type="InterPro" id="IPR002562">
    <property type="entry name" value="3'-5'_exonuclease_dom"/>
</dbReference>
<dbReference type="PANTHER" id="PTHR10133">
    <property type="entry name" value="DNA POLYMERASE I"/>
    <property type="match status" value="1"/>
</dbReference>
<dbReference type="GO" id="GO:0006302">
    <property type="term" value="P:double-strand break repair"/>
    <property type="evidence" value="ECO:0007669"/>
    <property type="project" value="TreeGrafter"/>
</dbReference>
<dbReference type="EC" id="2.7.7.7" evidence="2"/>
<sequence length="690" mass="78138">MEGLVTTIEQLREEVEYFLQFDAFAWDTETMPGPEGEGTRGIPTQNRVVWISMATYGRAIVIPMGHPNGNVHLNKDGKKRFKNKETGKFENIAPEFDAPPAQLRPSQVFDALRPLFFSNRMKIAHNATFDFISVAKHFGDIPYGPMSDSIVLQWLLDENIGTTENFSRKAPRDKGLKTLTKWYYNVDYDKEEVGKCIEAHPFNVVARYALLDAKYTWLLWKRFDEWCQEQGLSGIRELEEAVTPVCCDMGLIGAPVDAQAIQELDQALTQRLVEIETLVYRAAKKQFNINSPKQKQEILYGFKKDGGQGLKPTKLTKTAKDKKKKDPSFKPDIYSWSTDQEALEDFHDNELVKQLLAYAEVSKLRSTYVRGYLGDPDDPIKKPCLIFNGRIHTDLVQYGTVSGRFSSRAPNLQNIPAPNTELGKKVRGLFRAPKGYKLLVADYGQMELRILASYIGHGGLYDGFQAGIDAHTQTAALVFGKMEEFKADPKYFKRDENKWMRSAAKTLNFAIVYGAGPDKVASMLGMTIDEAKELLANHRVAFPEIYAFKAAVIKKAKSREIPHIKTIMGRIRRVWDLHVTNRDEQWKVWRAERQLFNSLIQGSLGDIIKLAMVRLHELLKEDAKENPGKEIQLILSVHDELVLTCPEERVSVGSALLRQAMLGSEIQDLIGVPLDVGDVAVCDRWSDAKE</sequence>
<evidence type="ECO:0000256" key="10">
    <source>
        <dbReference type="ARBA" id="ARBA00049244"/>
    </source>
</evidence>
<evidence type="ECO:0000256" key="7">
    <source>
        <dbReference type="ARBA" id="ARBA00022932"/>
    </source>
</evidence>
<dbReference type="Gene3D" id="3.30.420.10">
    <property type="entry name" value="Ribonuclease H-like superfamily/Ribonuclease H"/>
    <property type="match status" value="1"/>
</dbReference>
<dbReference type="EMBL" id="KX925554">
    <property type="protein sequence ID" value="APC46347.2"/>
    <property type="molecule type" value="Genomic_DNA"/>
</dbReference>
<dbReference type="GO" id="GO:0008408">
    <property type="term" value="F:3'-5' exonuclease activity"/>
    <property type="evidence" value="ECO:0007669"/>
    <property type="project" value="InterPro"/>
</dbReference>
<dbReference type="PROSITE" id="PS00447">
    <property type="entry name" value="DNA_POLYMERASE_A"/>
    <property type="match status" value="1"/>
</dbReference>
<dbReference type="GO" id="GO:0039693">
    <property type="term" value="P:viral DNA genome replication"/>
    <property type="evidence" value="ECO:0007669"/>
    <property type="project" value="UniProtKB-KW"/>
</dbReference>